<dbReference type="EMBL" id="RKIK01000018">
    <property type="protein sequence ID" value="ROV60654.1"/>
    <property type="molecule type" value="Genomic_DNA"/>
</dbReference>
<reference evidence="2 3" key="1">
    <citation type="submission" date="2018-11" db="EMBL/GenBank/DDBJ databases">
        <title>Vibrio ponticus strain CAIM 1751 pathogenic for the snapper Lutjanus guttatus.</title>
        <authorList>
            <person name="Soto-Rodriguez S."/>
            <person name="Lozano-Olvera R."/>
            <person name="Gomez-Gil B."/>
        </authorList>
    </citation>
    <scope>NUCLEOTIDE SEQUENCE [LARGE SCALE GENOMIC DNA]</scope>
    <source>
        <strain evidence="2 3">CAIM 1751</strain>
    </source>
</reference>
<keyword evidence="1" id="KW-1133">Transmembrane helix</keyword>
<keyword evidence="1" id="KW-0472">Membrane</keyword>
<feature type="transmembrane region" description="Helical" evidence="1">
    <location>
        <begin position="91"/>
        <end position="107"/>
    </location>
</feature>
<comment type="caution">
    <text evidence="2">The sequence shown here is derived from an EMBL/GenBank/DDBJ whole genome shotgun (WGS) entry which is preliminary data.</text>
</comment>
<accession>A0A3N3E1N7</accession>
<feature type="transmembrane region" description="Helical" evidence="1">
    <location>
        <begin position="159"/>
        <end position="180"/>
    </location>
</feature>
<proteinExistence type="predicted"/>
<sequence>MNSKSDQKDKNIILKNSKLLSGKARRAFVDGGWLIATIVLISVLVNVSLRLDVEFFETNLSETSLTELLQILLLVMIVSVFINLSKKVDHLYHASVLIAGFFSALAIRELDHWFDKISHGFWLYPALLVSGVAIYIASKGRKETLEELAEIIDCLYGKLLIISVMLLLVFSRLYGMGSFWRSVMGADFSRDVKNISEEGIELLCYFLICFSAIKIYQYFSVHNK</sequence>
<feature type="transmembrane region" description="Helical" evidence="1">
    <location>
        <begin position="68"/>
        <end position="84"/>
    </location>
</feature>
<feature type="transmembrane region" description="Helical" evidence="1">
    <location>
        <begin position="200"/>
        <end position="219"/>
    </location>
</feature>
<evidence type="ECO:0000256" key="1">
    <source>
        <dbReference type="SAM" id="Phobius"/>
    </source>
</evidence>
<dbReference type="Proteomes" id="UP000278792">
    <property type="component" value="Unassembled WGS sequence"/>
</dbReference>
<protein>
    <submittedName>
        <fullName evidence="2">Uncharacterized protein</fullName>
    </submittedName>
</protein>
<keyword evidence="1" id="KW-0812">Transmembrane</keyword>
<dbReference type="RefSeq" id="WP_123781633.1">
    <property type="nucleotide sequence ID" value="NZ_RKIK01000018.1"/>
</dbReference>
<gene>
    <name evidence="2" type="ORF">EGH82_08485</name>
</gene>
<feature type="transmembrane region" description="Helical" evidence="1">
    <location>
        <begin position="119"/>
        <end position="138"/>
    </location>
</feature>
<evidence type="ECO:0000313" key="3">
    <source>
        <dbReference type="Proteomes" id="UP000278792"/>
    </source>
</evidence>
<dbReference type="AlphaFoldDB" id="A0A3N3E1N7"/>
<feature type="transmembrane region" description="Helical" evidence="1">
    <location>
        <begin position="27"/>
        <end position="48"/>
    </location>
</feature>
<evidence type="ECO:0000313" key="2">
    <source>
        <dbReference type="EMBL" id="ROV60654.1"/>
    </source>
</evidence>
<organism evidence="2 3">
    <name type="scientific">Vibrio ponticus</name>
    <dbReference type="NCBI Taxonomy" id="265668"/>
    <lineage>
        <taxon>Bacteria</taxon>
        <taxon>Pseudomonadati</taxon>
        <taxon>Pseudomonadota</taxon>
        <taxon>Gammaproteobacteria</taxon>
        <taxon>Vibrionales</taxon>
        <taxon>Vibrionaceae</taxon>
        <taxon>Vibrio</taxon>
    </lineage>
</organism>
<name>A0A3N3E1N7_9VIBR</name>